<dbReference type="AlphaFoldDB" id="A0A0M0G727"/>
<dbReference type="Pfam" id="PF11385">
    <property type="entry name" value="DUF3189"/>
    <property type="match status" value="1"/>
</dbReference>
<keyword evidence="2" id="KW-1185">Reference proteome</keyword>
<proteinExistence type="predicted"/>
<sequence>MIFIYHDFGGTHTTSMAAAIHLRLLPDREWTDEEILGIPDFNQLKKKDAGHLFFKGTDHDGHDVYTIGKRSSKYVLPAMKDVSKMLLSRYDRDGKIIFSNTSPVVPPVMTAGGFFARGLGLDAIGVPLLLRGAKQCREYLEKLVEETKRNAYEPHAGQIMDLENKYYQYKKGKKL</sequence>
<dbReference type="Proteomes" id="UP000037405">
    <property type="component" value="Unassembled WGS sequence"/>
</dbReference>
<organism evidence="1 2">
    <name type="scientific">Rossellomorea marisflavi</name>
    <dbReference type="NCBI Taxonomy" id="189381"/>
    <lineage>
        <taxon>Bacteria</taxon>
        <taxon>Bacillati</taxon>
        <taxon>Bacillota</taxon>
        <taxon>Bacilli</taxon>
        <taxon>Bacillales</taxon>
        <taxon>Bacillaceae</taxon>
        <taxon>Rossellomorea</taxon>
    </lineage>
</organism>
<comment type="caution">
    <text evidence="1">The sequence shown here is derived from an EMBL/GenBank/DDBJ whole genome shotgun (WGS) entry which is preliminary data.</text>
</comment>
<dbReference type="STRING" id="189381.GCA_900166615_01852"/>
<dbReference type="PATRIC" id="fig|189381.12.peg.2039"/>
<dbReference type="OrthoDB" id="1680616at2"/>
<dbReference type="InterPro" id="IPR021525">
    <property type="entry name" value="DUF3189"/>
</dbReference>
<name>A0A0M0G727_9BACI</name>
<reference evidence="2" key="1">
    <citation type="submission" date="2015-07" db="EMBL/GenBank/DDBJ databases">
        <title>Fjat-14235 jcm11544.</title>
        <authorList>
            <person name="Liu B."/>
            <person name="Wang J."/>
            <person name="Zhu Y."/>
            <person name="Liu G."/>
            <person name="Chen Q."/>
            <person name="Chen Z."/>
            <person name="Lan J."/>
            <person name="Che J."/>
            <person name="Ge C."/>
            <person name="Shi H."/>
            <person name="Pan Z."/>
            <person name="Liu X."/>
        </authorList>
    </citation>
    <scope>NUCLEOTIDE SEQUENCE [LARGE SCALE GENOMIC DNA]</scope>
    <source>
        <strain evidence="2">JCM 11544</strain>
    </source>
</reference>
<protein>
    <recommendedName>
        <fullName evidence="3">DUF3189 family protein</fullName>
    </recommendedName>
</protein>
<evidence type="ECO:0008006" key="3">
    <source>
        <dbReference type="Google" id="ProtNLM"/>
    </source>
</evidence>
<gene>
    <name evidence="1" type="ORF">AF331_10185</name>
</gene>
<evidence type="ECO:0000313" key="1">
    <source>
        <dbReference type="EMBL" id="KON85332.1"/>
    </source>
</evidence>
<accession>A0A0M0G727</accession>
<evidence type="ECO:0000313" key="2">
    <source>
        <dbReference type="Proteomes" id="UP000037405"/>
    </source>
</evidence>
<dbReference type="EMBL" id="LGUE01000004">
    <property type="protein sequence ID" value="KON85332.1"/>
    <property type="molecule type" value="Genomic_DNA"/>
</dbReference>
<dbReference type="RefSeq" id="WP_053428923.1">
    <property type="nucleotide sequence ID" value="NZ_LGUE01000004.1"/>
</dbReference>